<organism evidence="2 3">
    <name type="scientific">Dokdonia ponticola</name>
    <dbReference type="NCBI Taxonomy" id="2041041"/>
    <lineage>
        <taxon>Bacteria</taxon>
        <taxon>Pseudomonadati</taxon>
        <taxon>Bacteroidota</taxon>
        <taxon>Flavobacteriia</taxon>
        <taxon>Flavobacteriales</taxon>
        <taxon>Flavobacteriaceae</taxon>
        <taxon>Dokdonia</taxon>
    </lineage>
</organism>
<evidence type="ECO:0000256" key="1">
    <source>
        <dbReference type="SAM" id="Phobius"/>
    </source>
</evidence>
<accession>A0ABV9HZI7</accession>
<evidence type="ECO:0000313" key="3">
    <source>
        <dbReference type="Proteomes" id="UP001596043"/>
    </source>
</evidence>
<proteinExistence type="predicted"/>
<comment type="caution">
    <text evidence="2">The sequence shown here is derived from an EMBL/GenBank/DDBJ whole genome shotgun (WGS) entry which is preliminary data.</text>
</comment>
<sequence length="126" mass="14650">MYISINNQKIDKTNILSLIQNQKKLTAIKYVRETLHIGLRESKNIVENLEKDPTYYDGRNHHIDMIPPELLSDVSHLHNPQLKTTIREDTNRSTPLIQKTKNNTKTYIIIGLVICSIVLAYFYSIK</sequence>
<keyword evidence="1" id="KW-0472">Membrane</keyword>
<evidence type="ECO:0008006" key="4">
    <source>
        <dbReference type="Google" id="ProtNLM"/>
    </source>
</evidence>
<name>A0ABV9HZI7_9FLAO</name>
<feature type="transmembrane region" description="Helical" evidence="1">
    <location>
        <begin position="106"/>
        <end position="125"/>
    </location>
</feature>
<keyword evidence="1" id="KW-0812">Transmembrane</keyword>
<dbReference type="Proteomes" id="UP001596043">
    <property type="component" value="Unassembled WGS sequence"/>
</dbReference>
<keyword evidence="1" id="KW-1133">Transmembrane helix</keyword>
<evidence type="ECO:0000313" key="2">
    <source>
        <dbReference type="EMBL" id="MFC4635576.1"/>
    </source>
</evidence>
<keyword evidence="3" id="KW-1185">Reference proteome</keyword>
<protein>
    <recommendedName>
        <fullName evidence="4">Ribosomal protein L7/L12 C-terminal domain-containing protein</fullName>
    </recommendedName>
</protein>
<gene>
    <name evidence="2" type="ORF">ACFO3O_16820</name>
</gene>
<dbReference type="Gene3D" id="3.30.1390.10">
    <property type="match status" value="1"/>
</dbReference>
<dbReference type="RefSeq" id="WP_379980936.1">
    <property type="nucleotide sequence ID" value="NZ_JBHSFV010000011.1"/>
</dbReference>
<reference evidence="3" key="1">
    <citation type="journal article" date="2019" name="Int. J. Syst. Evol. Microbiol.">
        <title>The Global Catalogue of Microorganisms (GCM) 10K type strain sequencing project: providing services to taxonomists for standard genome sequencing and annotation.</title>
        <authorList>
            <consortium name="The Broad Institute Genomics Platform"/>
            <consortium name="The Broad Institute Genome Sequencing Center for Infectious Disease"/>
            <person name="Wu L."/>
            <person name="Ma J."/>
        </authorList>
    </citation>
    <scope>NUCLEOTIDE SEQUENCE [LARGE SCALE GENOMIC DNA]</scope>
    <source>
        <strain evidence="3">YJ-61-S</strain>
    </source>
</reference>
<dbReference type="InterPro" id="IPR014719">
    <property type="entry name" value="Ribosomal_bL12_C/ClpS-like"/>
</dbReference>
<dbReference type="EMBL" id="JBHSFV010000011">
    <property type="protein sequence ID" value="MFC4635576.1"/>
    <property type="molecule type" value="Genomic_DNA"/>
</dbReference>